<name>A0A9X3X531_9BACT</name>
<protein>
    <submittedName>
        <fullName evidence="1">Alpha/beta hydrolase family protein</fullName>
    </submittedName>
</protein>
<reference evidence="1 2" key="1">
    <citation type="submission" date="2021-04" db="EMBL/GenBank/DDBJ databases">
        <title>Genome analysis of Polyangium sp.</title>
        <authorList>
            <person name="Li Y."/>
            <person name="Wang J."/>
        </authorList>
    </citation>
    <scope>NUCLEOTIDE SEQUENCE [LARGE SCALE GENOMIC DNA]</scope>
    <source>
        <strain evidence="1 2">SDU14</strain>
    </source>
</reference>
<dbReference type="EMBL" id="JAGTJJ010000005">
    <property type="protein sequence ID" value="MDC3981581.1"/>
    <property type="molecule type" value="Genomic_DNA"/>
</dbReference>
<keyword evidence="1" id="KW-0378">Hydrolase</keyword>
<keyword evidence="2" id="KW-1185">Reference proteome</keyword>
<accession>A0A9X3X531</accession>
<dbReference type="InterPro" id="IPR029058">
    <property type="entry name" value="AB_hydrolase_fold"/>
</dbReference>
<comment type="caution">
    <text evidence="1">The sequence shown here is derived from an EMBL/GenBank/DDBJ whole genome shotgun (WGS) entry which is preliminary data.</text>
</comment>
<dbReference type="SUPFAM" id="SSF53474">
    <property type="entry name" value="alpha/beta-Hydrolases"/>
    <property type="match status" value="1"/>
</dbReference>
<evidence type="ECO:0000313" key="1">
    <source>
        <dbReference type="EMBL" id="MDC3981581.1"/>
    </source>
</evidence>
<dbReference type="RefSeq" id="WP_272420250.1">
    <property type="nucleotide sequence ID" value="NZ_JAGTJJ010000005.1"/>
</dbReference>
<organism evidence="1 2">
    <name type="scientific">Polyangium jinanense</name>
    <dbReference type="NCBI Taxonomy" id="2829994"/>
    <lineage>
        <taxon>Bacteria</taxon>
        <taxon>Pseudomonadati</taxon>
        <taxon>Myxococcota</taxon>
        <taxon>Polyangia</taxon>
        <taxon>Polyangiales</taxon>
        <taxon>Polyangiaceae</taxon>
        <taxon>Polyangium</taxon>
    </lineage>
</organism>
<dbReference type="Pfam" id="PF09752">
    <property type="entry name" value="ABHD18"/>
    <property type="match status" value="2"/>
</dbReference>
<evidence type="ECO:0000313" key="2">
    <source>
        <dbReference type="Proteomes" id="UP001151081"/>
    </source>
</evidence>
<dbReference type="Proteomes" id="UP001151081">
    <property type="component" value="Unassembled WGS sequence"/>
</dbReference>
<dbReference type="Gene3D" id="3.40.50.1820">
    <property type="entry name" value="alpha/beta hydrolase"/>
    <property type="match status" value="1"/>
</dbReference>
<proteinExistence type="predicted"/>
<dbReference type="InterPro" id="IPR019149">
    <property type="entry name" value="ABHD18"/>
</dbReference>
<dbReference type="GO" id="GO:0016787">
    <property type="term" value="F:hydrolase activity"/>
    <property type="evidence" value="ECO:0007669"/>
    <property type="project" value="UniProtKB-KW"/>
</dbReference>
<dbReference type="PANTHER" id="PTHR13617">
    <property type="entry name" value="PROTEIN ABHD18"/>
    <property type="match status" value="1"/>
</dbReference>
<sequence>MRIHWLDALFARVVLSRSPRYFSDGWGPLSELEVLLEPPRTPADLHDLTLGPARREGPLFVQEGRFESPAARESMPPACHEARFQLVLPAGTGARPAVCLLLSASGDEGFGQRRSLAKDLARHGIGALLLENPYYGARRPPGQRGVAVRTVIDLLLMFRAAAIESLALLQWLRARGHDRLGISGFSMGGSLAAYTAALSKEPLAVIPVAAAHAVAPIFEAGVLSDMADWRALGSNVGASPAIRRRLCDVLAPASITALPPPPVLRSAILLAAREDGFVPPSSTERLAEHWRGAEVRHVPGGHVSASLTQRKAIVRAVWDAFSRLAPSAVA</sequence>
<dbReference type="AlphaFoldDB" id="A0A9X3X531"/>
<gene>
    <name evidence="1" type="ORF">KEG57_13795</name>
</gene>
<dbReference type="PANTHER" id="PTHR13617:SF14">
    <property type="entry name" value="PROTEIN ABHD18"/>
    <property type="match status" value="1"/>
</dbReference>